<evidence type="ECO:0000256" key="4">
    <source>
        <dbReference type="ARBA" id="ARBA00022692"/>
    </source>
</evidence>
<dbReference type="GO" id="GO:0022857">
    <property type="term" value="F:transmembrane transporter activity"/>
    <property type="evidence" value="ECO:0007669"/>
    <property type="project" value="InterPro"/>
</dbReference>
<evidence type="ECO:0000313" key="11">
    <source>
        <dbReference type="Proteomes" id="UP001296104"/>
    </source>
</evidence>
<evidence type="ECO:0000259" key="9">
    <source>
        <dbReference type="PROSITE" id="PS50850"/>
    </source>
</evidence>
<feature type="compositionally biased region" description="Polar residues" evidence="7">
    <location>
        <begin position="1"/>
        <end position="11"/>
    </location>
</feature>
<sequence>MSSTSTTTVQRATRDRQDGINVQAQKGVKSPPASLQSIRHPTQENHFPDEDGRAESPGRTLEQMLYEEPSSGNEDSHRVFEVKESWNHPRINIYRLAAVFFALFNLGVHDAAYGPLIPSLETYYGLNYTTVSLVFLATFPGYVLAALSSDRLHLRFGRRGLAVFASACRLAAYIALVCHPPWAVIIVMLVFCGWGNGLLDAGWNAWVGDLNSPNELLGLIHALYGLGAAVAPLVASAMVDKYGLNWYDFYFIPLGLASLELLSGMAAFWKDAGADFRSKNTDAGNAGGRTRASLKSRVTWTVAIFLLVYVGSEVSLSGWIVTFMQRVRGAQPFDSSLTSTGFWLGVTLGRVVLGFVTGRIGERWAIVGYLLLAMGLELIFWLVPQFVVSAVAVALLGFFIGPMFPAAVVALSKLLPKHLHVGAISFAAAVGMGGAAVLPFAVGAIASAAGVKVLQPIILALLAMQLLMWLSLPKLPKDKHND</sequence>
<evidence type="ECO:0000256" key="3">
    <source>
        <dbReference type="ARBA" id="ARBA00022448"/>
    </source>
</evidence>
<comment type="similarity">
    <text evidence="2">Belongs to the major facilitator superfamily.</text>
</comment>
<feature type="transmembrane region" description="Helical" evidence="8">
    <location>
        <begin position="298"/>
        <end position="320"/>
    </location>
</feature>
<name>A0AAI8YUX9_9PEZI</name>
<dbReference type="FunFam" id="1.20.1250.20:FF:000308">
    <property type="entry name" value="MFS efflux transporter"/>
    <property type="match status" value="1"/>
</dbReference>
<feature type="transmembrane region" description="Helical" evidence="8">
    <location>
        <begin position="93"/>
        <end position="113"/>
    </location>
</feature>
<organism evidence="10 11">
    <name type="scientific">Lecanosticta acicola</name>
    <dbReference type="NCBI Taxonomy" id="111012"/>
    <lineage>
        <taxon>Eukaryota</taxon>
        <taxon>Fungi</taxon>
        <taxon>Dikarya</taxon>
        <taxon>Ascomycota</taxon>
        <taxon>Pezizomycotina</taxon>
        <taxon>Dothideomycetes</taxon>
        <taxon>Dothideomycetidae</taxon>
        <taxon>Mycosphaerellales</taxon>
        <taxon>Mycosphaerellaceae</taxon>
        <taxon>Lecanosticta</taxon>
    </lineage>
</organism>
<keyword evidence="6 8" id="KW-0472">Membrane</keyword>
<evidence type="ECO:0000256" key="8">
    <source>
        <dbReference type="SAM" id="Phobius"/>
    </source>
</evidence>
<keyword evidence="4 8" id="KW-0812">Transmembrane</keyword>
<feature type="transmembrane region" description="Helical" evidence="8">
    <location>
        <begin position="159"/>
        <end position="176"/>
    </location>
</feature>
<dbReference type="PANTHER" id="PTHR23514:SF3">
    <property type="entry name" value="BYPASS OF STOP CODON PROTEIN 6"/>
    <property type="match status" value="1"/>
</dbReference>
<accession>A0AAI8YUX9</accession>
<evidence type="ECO:0000256" key="5">
    <source>
        <dbReference type="ARBA" id="ARBA00022989"/>
    </source>
</evidence>
<reference evidence="10" key="1">
    <citation type="submission" date="2023-11" db="EMBL/GenBank/DDBJ databases">
        <authorList>
            <person name="Alioto T."/>
            <person name="Alioto T."/>
            <person name="Gomez Garrido J."/>
        </authorList>
    </citation>
    <scope>NUCLEOTIDE SEQUENCE</scope>
</reference>
<feature type="transmembrane region" description="Helical" evidence="8">
    <location>
        <begin position="453"/>
        <end position="472"/>
    </location>
</feature>
<dbReference type="PROSITE" id="PS50850">
    <property type="entry name" value="MFS"/>
    <property type="match status" value="1"/>
</dbReference>
<feature type="transmembrane region" description="Helical" evidence="8">
    <location>
        <begin position="389"/>
        <end position="411"/>
    </location>
</feature>
<dbReference type="GO" id="GO:0016020">
    <property type="term" value="C:membrane"/>
    <property type="evidence" value="ECO:0007669"/>
    <property type="project" value="TreeGrafter"/>
</dbReference>
<dbReference type="EMBL" id="CAVMBE010000010">
    <property type="protein sequence ID" value="CAK3899878.1"/>
    <property type="molecule type" value="Genomic_DNA"/>
</dbReference>
<dbReference type="PANTHER" id="PTHR23514">
    <property type="entry name" value="BYPASS OF STOP CODON PROTEIN 6"/>
    <property type="match status" value="1"/>
</dbReference>
<proteinExistence type="inferred from homology"/>
<feature type="compositionally biased region" description="Basic and acidic residues" evidence="7">
    <location>
        <begin position="41"/>
        <end position="56"/>
    </location>
</feature>
<keyword evidence="11" id="KW-1185">Reference proteome</keyword>
<evidence type="ECO:0000256" key="2">
    <source>
        <dbReference type="ARBA" id="ARBA00008335"/>
    </source>
</evidence>
<feature type="transmembrane region" description="Helical" evidence="8">
    <location>
        <begin position="364"/>
        <end position="383"/>
    </location>
</feature>
<evidence type="ECO:0000313" key="10">
    <source>
        <dbReference type="EMBL" id="CAK3899878.1"/>
    </source>
</evidence>
<feature type="transmembrane region" description="Helical" evidence="8">
    <location>
        <begin position="182"/>
        <end position="204"/>
    </location>
</feature>
<feature type="transmembrane region" description="Helical" evidence="8">
    <location>
        <begin position="216"/>
        <end position="238"/>
    </location>
</feature>
<dbReference type="InterPro" id="IPR036259">
    <property type="entry name" value="MFS_trans_sf"/>
</dbReference>
<dbReference type="Proteomes" id="UP001296104">
    <property type="component" value="Unassembled WGS sequence"/>
</dbReference>
<feature type="region of interest" description="Disordered" evidence="7">
    <location>
        <begin position="1"/>
        <end position="56"/>
    </location>
</feature>
<feature type="domain" description="Major facilitator superfamily (MFS) profile" evidence="9">
    <location>
        <begin position="95"/>
        <end position="476"/>
    </location>
</feature>
<gene>
    <name evidence="10" type="ORF">LECACI_7A002441</name>
</gene>
<feature type="transmembrane region" description="Helical" evidence="8">
    <location>
        <begin position="250"/>
        <end position="269"/>
    </location>
</feature>
<feature type="transmembrane region" description="Helical" evidence="8">
    <location>
        <begin position="125"/>
        <end position="147"/>
    </location>
</feature>
<comment type="subcellular location">
    <subcellularLocation>
        <location evidence="1">Endomembrane system</location>
        <topology evidence="1">Multi-pass membrane protein</topology>
    </subcellularLocation>
</comment>
<dbReference type="InterPro" id="IPR020846">
    <property type="entry name" value="MFS_dom"/>
</dbReference>
<protein>
    <submittedName>
        <fullName evidence="10">Bypass of stop codon 6</fullName>
    </submittedName>
</protein>
<dbReference type="FunFam" id="1.20.1250.20:FF:000286">
    <property type="entry name" value="MFS efflux transporter"/>
    <property type="match status" value="1"/>
</dbReference>
<dbReference type="Pfam" id="PF07690">
    <property type="entry name" value="MFS_1"/>
    <property type="match status" value="1"/>
</dbReference>
<dbReference type="Gene3D" id="1.20.1250.20">
    <property type="entry name" value="MFS general substrate transporter like domains"/>
    <property type="match status" value="2"/>
</dbReference>
<keyword evidence="3" id="KW-0813">Transport</keyword>
<keyword evidence="5 8" id="KW-1133">Transmembrane helix</keyword>
<feature type="transmembrane region" description="Helical" evidence="8">
    <location>
        <begin position="423"/>
        <end position="447"/>
    </location>
</feature>
<comment type="caution">
    <text evidence="10">The sequence shown here is derived from an EMBL/GenBank/DDBJ whole genome shotgun (WGS) entry which is preliminary data.</text>
</comment>
<evidence type="ECO:0000256" key="1">
    <source>
        <dbReference type="ARBA" id="ARBA00004127"/>
    </source>
</evidence>
<feature type="transmembrane region" description="Helical" evidence="8">
    <location>
        <begin position="340"/>
        <end position="357"/>
    </location>
</feature>
<dbReference type="SUPFAM" id="SSF103473">
    <property type="entry name" value="MFS general substrate transporter"/>
    <property type="match status" value="1"/>
</dbReference>
<evidence type="ECO:0000256" key="6">
    <source>
        <dbReference type="ARBA" id="ARBA00023136"/>
    </source>
</evidence>
<dbReference type="GO" id="GO:0012505">
    <property type="term" value="C:endomembrane system"/>
    <property type="evidence" value="ECO:0007669"/>
    <property type="project" value="UniProtKB-SubCell"/>
</dbReference>
<evidence type="ECO:0000256" key="7">
    <source>
        <dbReference type="SAM" id="MobiDB-lite"/>
    </source>
</evidence>
<dbReference type="InterPro" id="IPR011701">
    <property type="entry name" value="MFS"/>
</dbReference>
<dbReference type="AlphaFoldDB" id="A0AAI8YUX9"/>
<dbReference type="InterPro" id="IPR051788">
    <property type="entry name" value="MFS_Transporter"/>
</dbReference>